<feature type="compositionally biased region" description="Pro residues" evidence="1">
    <location>
        <begin position="281"/>
        <end position="293"/>
    </location>
</feature>
<feature type="compositionally biased region" description="Pro residues" evidence="1">
    <location>
        <begin position="83"/>
        <end position="103"/>
    </location>
</feature>
<feature type="compositionally biased region" description="Low complexity" evidence="1">
    <location>
        <begin position="220"/>
        <end position="240"/>
    </location>
</feature>
<dbReference type="Gene3D" id="3.20.20.370">
    <property type="entry name" value="Glycoside hydrolase/deacetylase"/>
    <property type="match status" value="1"/>
</dbReference>
<feature type="compositionally biased region" description="Low complexity" evidence="1">
    <location>
        <begin position="262"/>
        <end position="275"/>
    </location>
</feature>
<organism evidence="2 3">
    <name type="scientific">Rhodobacter calidifons</name>
    <dbReference type="NCBI Taxonomy" id="2715277"/>
    <lineage>
        <taxon>Bacteria</taxon>
        <taxon>Pseudomonadati</taxon>
        <taxon>Pseudomonadota</taxon>
        <taxon>Alphaproteobacteria</taxon>
        <taxon>Rhodobacterales</taxon>
        <taxon>Rhodobacter group</taxon>
        <taxon>Rhodobacter</taxon>
    </lineage>
</organism>
<dbReference type="EMBL" id="JAANHS010000005">
    <property type="protein sequence ID" value="NHB76733.1"/>
    <property type="molecule type" value="Genomic_DNA"/>
</dbReference>
<name>A0ABX0G634_9RHOB</name>
<dbReference type="Pfam" id="PF04748">
    <property type="entry name" value="Polysacc_deac_2"/>
    <property type="match status" value="1"/>
</dbReference>
<feature type="region of interest" description="Disordered" evidence="1">
    <location>
        <begin position="142"/>
        <end position="176"/>
    </location>
</feature>
<evidence type="ECO:0000313" key="2">
    <source>
        <dbReference type="EMBL" id="NHB76733.1"/>
    </source>
</evidence>
<comment type="caution">
    <text evidence="2">The sequence shown here is derived from an EMBL/GenBank/DDBJ whole genome shotgun (WGS) entry which is preliminary data.</text>
</comment>
<feature type="region of interest" description="Disordered" evidence="1">
    <location>
        <begin position="75"/>
        <end position="106"/>
    </location>
</feature>
<protein>
    <submittedName>
        <fullName evidence="2">Divergent polysaccharide deacetylase family protein</fullName>
    </submittedName>
</protein>
<keyword evidence="3" id="KW-1185">Reference proteome</keyword>
<feature type="compositionally biased region" description="Low complexity" evidence="1">
    <location>
        <begin position="147"/>
        <end position="176"/>
    </location>
</feature>
<accession>A0ABX0G634</accession>
<sequence>MVGKFLLGMASGGLLVAGGLVIGSVVAPLTPANDNARAPVTVAADGAIAAAGPTEADAEAAVTGETATVAGADPAPAVAAQPEPAPEPAPEPVPEPAPEPEPVAEPAGAIQPGIAAAEMAPAAPEPPAAEVAEAAAPVPAEVPPPAAAAAPGPLAETASDAPAVAPEPVAPPEGGLAATGEIETEAALPDTAAVAPAPAAPSAEPAETALAEAASALTEAAPAVAKPPTAEAPALPAAPEAAREAAQDPAAEPGPEAERPAPEAATDPAAEAGAEVSVLPAPQPQAEPLPEPEAPAAETAPAPATPEAGGDDTDLPGTVVEGMPGTDDAARSDATGEAGKGSTFAPAPGLIGKDQGVVVRRGSNAAPPPAAEAAPADVPADLPADPRPIAQFAAVWENAGTKPPLAIILIDPGSPELDRAALAALPFPVSFALDPLDPATPEHAAIYRAAGHEVVMLVTGIADGAKPADVEVAFQSMAQGLPEAVAAMDLADPAFQNNRGLASVVVPILKAQGRGLLTRDEGLNAADQVARREDLEAAVLFRDLDTAGGDKVALRRLLDRAVFKAGRDGRVSVVGTATPETVAALLEWTVEGKAATVALAPVTAVMKID</sequence>
<gene>
    <name evidence="2" type="ORF">G8O29_08250</name>
</gene>
<evidence type="ECO:0000256" key="1">
    <source>
        <dbReference type="SAM" id="MobiDB-lite"/>
    </source>
</evidence>
<dbReference type="RefSeq" id="WP_166402777.1">
    <property type="nucleotide sequence ID" value="NZ_JAANHS010000005.1"/>
</dbReference>
<evidence type="ECO:0000313" key="3">
    <source>
        <dbReference type="Proteomes" id="UP001515660"/>
    </source>
</evidence>
<reference evidence="2 3" key="1">
    <citation type="journal article" date="2022" name="Microorganisms">
        <title>Genome Sequence and Characterization of a Xanthorhodopsin-Containing, Aerobic Anoxygenic Phototrophic Rhodobacter Species, Isolated from Mesophilic Conditions at Yellowstone National Park.</title>
        <authorList>
            <person name="Kyndt J.A."/>
            <person name="Robertson S."/>
            <person name="Shoffstall I.B."/>
            <person name="Ramaley R.F."/>
            <person name="Meyer T.E."/>
        </authorList>
    </citation>
    <scope>NUCLEOTIDE SEQUENCE [LARGE SCALE GENOMIC DNA]</scope>
    <source>
        <strain evidence="2 3">M37P</strain>
    </source>
</reference>
<dbReference type="CDD" id="cd10936">
    <property type="entry name" value="CE4_DAC2"/>
    <property type="match status" value="1"/>
</dbReference>
<proteinExistence type="predicted"/>
<dbReference type="InterPro" id="IPR011330">
    <property type="entry name" value="Glyco_hydro/deAcase_b/a-brl"/>
</dbReference>
<feature type="region of interest" description="Disordered" evidence="1">
    <location>
        <begin position="118"/>
        <end position="137"/>
    </location>
</feature>
<dbReference type="SUPFAM" id="SSF88713">
    <property type="entry name" value="Glycoside hydrolase/deacetylase"/>
    <property type="match status" value="1"/>
</dbReference>
<feature type="compositionally biased region" description="Low complexity" evidence="1">
    <location>
        <begin position="371"/>
        <end position="383"/>
    </location>
</feature>
<dbReference type="Proteomes" id="UP001515660">
    <property type="component" value="Unassembled WGS sequence"/>
</dbReference>
<dbReference type="InterPro" id="IPR006837">
    <property type="entry name" value="Divergent_DAC"/>
</dbReference>
<feature type="compositionally biased region" description="Low complexity" evidence="1">
    <location>
        <begin position="294"/>
        <end position="308"/>
    </location>
</feature>
<feature type="region of interest" description="Disordered" evidence="1">
    <location>
        <begin position="220"/>
        <end position="384"/>
    </location>
</feature>